<keyword evidence="6" id="KW-0029">Amino-acid transport</keyword>
<dbReference type="Gene3D" id="1.10.3720.10">
    <property type="entry name" value="MetI-like"/>
    <property type="match status" value="1"/>
</dbReference>
<keyword evidence="5 9" id="KW-0812">Transmembrane</keyword>
<dbReference type="InterPro" id="IPR035906">
    <property type="entry name" value="MetI-like_sf"/>
</dbReference>
<dbReference type="PANTHER" id="PTHR30614:SF47">
    <property type="entry name" value="ABC TRANSPORTER PERMEASE"/>
    <property type="match status" value="1"/>
</dbReference>
<dbReference type="InterPro" id="IPR000515">
    <property type="entry name" value="MetI-like"/>
</dbReference>
<feature type="transmembrane region" description="Helical" evidence="9">
    <location>
        <begin position="60"/>
        <end position="78"/>
    </location>
</feature>
<feature type="transmembrane region" description="Helical" evidence="9">
    <location>
        <begin position="15"/>
        <end position="39"/>
    </location>
</feature>
<dbReference type="PANTHER" id="PTHR30614">
    <property type="entry name" value="MEMBRANE COMPONENT OF AMINO ACID ABC TRANSPORTER"/>
    <property type="match status" value="1"/>
</dbReference>
<evidence type="ECO:0000313" key="11">
    <source>
        <dbReference type="EMBL" id="MQA54914.1"/>
    </source>
</evidence>
<dbReference type="PROSITE" id="PS50928">
    <property type="entry name" value="ABC_TM1"/>
    <property type="match status" value="1"/>
</dbReference>
<dbReference type="GO" id="GO:0043190">
    <property type="term" value="C:ATP-binding cassette (ABC) transporter complex"/>
    <property type="evidence" value="ECO:0007669"/>
    <property type="project" value="InterPro"/>
</dbReference>
<organism evidence="11 12">
    <name type="scientific">Pseudomonas piscis</name>
    <dbReference type="NCBI Taxonomy" id="2614538"/>
    <lineage>
        <taxon>Bacteria</taxon>
        <taxon>Pseudomonadati</taxon>
        <taxon>Pseudomonadota</taxon>
        <taxon>Gammaproteobacteria</taxon>
        <taxon>Pseudomonadales</taxon>
        <taxon>Pseudomonadaceae</taxon>
        <taxon>Pseudomonas</taxon>
    </lineage>
</organism>
<evidence type="ECO:0000256" key="9">
    <source>
        <dbReference type="RuleBase" id="RU363032"/>
    </source>
</evidence>
<feature type="domain" description="ABC transmembrane type-1" evidence="10">
    <location>
        <begin position="15"/>
        <end position="212"/>
    </location>
</feature>
<evidence type="ECO:0000256" key="4">
    <source>
        <dbReference type="ARBA" id="ARBA00022475"/>
    </source>
</evidence>
<dbReference type="NCBIfam" id="TIGR01726">
    <property type="entry name" value="HEQRo_perm_3TM"/>
    <property type="match status" value="1"/>
</dbReference>
<evidence type="ECO:0000313" key="12">
    <source>
        <dbReference type="Proteomes" id="UP000486534"/>
    </source>
</evidence>
<evidence type="ECO:0000256" key="6">
    <source>
        <dbReference type="ARBA" id="ARBA00022970"/>
    </source>
</evidence>
<dbReference type="InterPro" id="IPR043429">
    <property type="entry name" value="ArtM/GltK/GlnP/TcyL/YhdX-like"/>
</dbReference>
<comment type="subcellular location">
    <subcellularLocation>
        <location evidence="1">Cell inner membrane</location>
        <topology evidence="1">Multi-pass membrane protein</topology>
    </subcellularLocation>
    <subcellularLocation>
        <location evidence="9">Cell membrane</location>
        <topology evidence="9">Multi-pass membrane protein</topology>
    </subcellularLocation>
</comment>
<feature type="transmembrane region" description="Helical" evidence="9">
    <location>
        <begin position="90"/>
        <end position="109"/>
    </location>
</feature>
<comment type="caution">
    <text evidence="11">The sequence shown here is derived from an EMBL/GenBank/DDBJ whole genome shotgun (WGS) entry which is preliminary data.</text>
</comment>
<dbReference type="GO" id="GO:0006865">
    <property type="term" value="P:amino acid transport"/>
    <property type="evidence" value="ECO:0007669"/>
    <property type="project" value="UniProtKB-KW"/>
</dbReference>
<dbReference type="RefSeq" id="WP_152898208.1">
    <property type="nucleotide sequence ID" value="NZ_WHUV01000002.1"/>
</dbReference>
<name>A0A7X1U577_9PSED</name>
<evidence type="ECO:0000256" key="8">
    <source>
        <dbReference type="ARBA" id="ARBA00023136"/>
    </source>
</evidence>
<feature type="transmembrane region" description="Helical" evidence="9">
    <location>
        <begin position="149"/>
        <end position="171"/>
    </location>
</feature>
<evidence type="ECO:0000256" key="5">
    <source>
        <dbReference type="ARBA" id="ARBA00022692"/>
    </source>
</evidence>
<reference evidence="11 12" key="1">
    <citation type="submission" date="2019-10" db="EMBL/GenBank/DDBJ databases">
        <title>Pseudomonas dajingensis sp. nov., isolated from the profound head ulcers of farmed Murray cod (Maccullochella peelii peelii).</title>
        <authorList>
            <person name="Liu Y."/>
        </authorList>
    </citation>
    <scope>NUCLEOTIDE SEQUENCE [LARGE SCALE GENOMIC DNA]</scope>
    <source>
        <strain evidence="11 12">MC042</strain>
    </source>
</reference>
<dbReference type="EMBL" id="WHUV01000002">
    <property type="protein sequence ID" value="MQA54914.1"/>
    <property type="molecule type" value="Genomic_DNA"/>
</dbReference>
<comment type="similarity">
    <text evidence="2">Belongs to the binding-protein-dependent transport system permease family. HisMQ subfamily.</text>
</comment>
<sequence length="224" mass="24480">MDFLNEYGQVLARGLLVTLMLALGSWLLAFAVGLLVTLLRLAGGRFVGLWVMAFIEYQRNVPPLVHLFLWYFGVSSLLPETLQGWLNEHHGELVFALIAIGLYYGAYFAEDIRSGLRSIAAGQQEAAQALGLGRAGALRRVILPQALRVAIAPLLSNTVMLMKTTSLAMVIGVMELTYVTKEVASGTFRIFATYGLSTVLYVAVALSLLLAGGWLGRHLRIRGR</sequence>
<proteinExistence type="inferred from homology"/>
<dbReference type="Pfam" id="PF00528">
    <property type="entry name" value="BPD_transp_1"/>
    <property type="match status" value="1"/>
</dbReference>
<dbReference type="SUPFAM" id="SSF161098">
    <property type="entry name" value="MetI-like"/>
    <property type="match status" value="1"/>
</dbReference>
<accession>A0A7X1U577</accession>
<dbReference type="CDD" id="cd06261">
    <property type="entry name" value="TM_PBP2"/>
    <property type="match status" value="1"/>
</dbReference>
<evidence type="ECO:0000256" key="2">
    <source>
        <dbReference type="ARBA" id="ARBA00010072"/>
    </source>
</evidence>
<feature type="transmembrane region" description="Helical" evidence="9">
    <location>
        <begin position="191"/>
        <end position="215"/>
    </location>
</feature>
<keyword evidence="8 9" id="KW-0472">Membrane</keyword>
<gene>
    <name evidence="11" type="ORF">GDH07_16475</name>
</gene>
<dbReference type="GO" id="GO:0022857">
    <property type="term" value="F:transmembrane transporter activity"/>
    <property type="evidence" value="ECO:0007669"/>
    <property type="project" value="InterPro"/>
</dbReference>
<evidence type="ECO:0000259" key="10">
    <source>
        <dbReference type="PROSITE" id="PS50928"/>
    </source>
</evidence>
<dbReference type="AlphaFoldDB" id="A0A7X1U577"/>
<dbReference type="Proteomes" id="UP000486534">
    <property type="component" value="Unassembled WGS sequence"/>
</dbReference>
<protein>
    <submittedName>
        <fullName evidence="11">ABC transporter permease subunit</fullName>
    </submittedName>
</protein>
<keyword evidence="3 9" id="KW-0813">Transport</keyword>
<keyword evidence="4" id="KW-1003">Cell membrane</keyword>
<evidence type="ECO:0000256" key="1">
    <source>
        <dbReference type="ARBA" id="ARBA00004429"/>
    </source>
</evidence>
<keyword evidence="7 9" id="KW-1133">Transmembrane helix</keyword>
<dbReference type="InterPro" id="IPR010065">
    <property type="entry name" value="AA_ABC_transptr_permease_3TM"/>
</dbReference>
<evidence type="ECO:0000256" key="7">
    <source>
        <dbReference type="ARBA" id="ARBA00022989"/>
    </source>
</evidence>
<evidence type="ECO:0000256" key="3">
    <source>
        <dbReference type="ARBA" id="ARBA00022448"/>
    </source>
</evidence>